<evidence type="ECO:0000313" key="2">
    <source>
        <dbReference type="EMBL" id="EPS40870.1"/>
    </source>
</evidence>
<protein>
    <recommendedName>
        <fullName evidence="4">Ecp2 effector protein domain-containing protein</fullName>
    </recommendedName>
</protein>
<proteinExistence type="predicted"/>
<dbReference type="HOGENOM" id="CLU_1115717_0_0_1"/>
<comment type="caution">
    <text evidence="2">The sequence shown here is derived from an EMBL/GenBank/DDBJ whole genome shotgun (WGS) entry which is preliminary data.</text>
</comment>
<dbReference type="EMBL" id="AQGS01000270">
    <property type="protein sequence ID" value="EPS40870.1"/>
    <property type="molecule type" value="Genomic_DNA"/>
</dbReference>
<sequence length="249" mass="27430">MIIHFIFNILLLGIHIGPSLALPGGEVSKRWTLSKKQQTDCEKILNGKFTTYSTNYLPDQQFQCSFQRGNTLGSGGANIQEFMDFMVFIHDSSPNWNATTFTLDGALGAKCQQVACIGNYATLKICDNSLLPTQKLSWSGQELSDIVERIFLLGWPDASWVDIKPTKLKKPTVVADPDERWAKDSSAKAVDTWSCCSDYTKKNLQPKMSDRITGASFLKGDPNVQVVIQAASQSGTKTCDPTKNVPGKV</sequence>
<keyword evidence="3" id="KW-1185">Reference proteome</keyword>
<dbReference type="Proteomes" id="UP000015100">
    <property type="component" value="Unassembled WGS sequence"/>
</dbReference>
<dbReference type="OrthoDB" id="5415716at2759"/>
<organism evidence="2 3">
    <name type="scientific">Dactylellina haptotyla (strain CBS 200.50)</name>
    <name type="common">Nematode-trapping fungus</name>
    <name type="synonym">Monacrosporium haptotylum</name>
    <dbReference type="NCBI Taxonomy" id="1284197"/>
    <lineage>
        <taxon>Eukaryota</taxon>
        <taxon>Fungi</taxon>
        <taxon>Dikarya</taxon>
        <taxon>Ascomycota</taxon>
        <taxon>Pezizomycotina</taxon>
        <taxon>Orbiliomycetes</taxon>
        <taxon>Orbiliales</taxon>
        <taxon>Orbiliaceae</taxon>
        <taxon>Dactylellina</taxon>
    </lineage>
</organism>
<feature type="signal peptide" evidence="1">
    <location>
        <begin position="1"/>
        <end position="21"/>
    </location>
</feature>
<reference evidence="3" key="2">
    <citation type="submission" date="2013-04" db="EMBL/GenBank/DDBJ databases">
        <title>Genomic mechanisms accounting for the adaptation to parasitism in nematode-trapping fungi.</title>
        <authorList>
            <person name="Ahren D.G."/>
        </authorList>
    </citation>
    <scope>NUCLEOTIDE SEQUENCE [LARGE SCALE GENOMIC DNA]</scope>
    <source>
        <strain evidence="3">CBS 200.50</strain>
    </source>
</reference>
<evidence type="ECO:0008006" key="4">
    <source>
        <dbReference type="Google" id="ProtNLM"/>
    </source>
</evidence>
<evidence type="ECO:0000313" key="3">
    <source>
        <dbReference type="Proteomes" id="UP000015100"/>
    </source>
</evidence>
<dbReference type="AlphaFoldDB" id="S8AD15"/>
<accession>S8AD15</accession>
<keyword evidence="1" id="KW-0732">Signal</keyword>
<name>S8AD15_DACHA</name>
<evidence type="ECO:0000256" key="1">
    <source>
        <dbReference type="SAM" id="SignalP"/>
    </source>
</evidence>
<feature type="chain" id="PRO_5004547656" description="Ecp2 effector protein domain-containing protein" evidence="1">
    <location>
        <begin position="22"/>
        <end position="249"/>
    </location>
</feature>
<gene>
    <name evidence="2" type="ORF">H072_5231</name>
</gene>
<reference evidence="2 3" key="1">
    <citation type="journal article" date="2013" name="PLoS Genet.">
        <title>Genomic mechanisms accounting for the adaptation to parasitism in nematode-trapping fungi.</title>
        <authorList>
            <person name="Meerupati T."/>
            <person name="Andersson K.M."/>
            <person name="Friman E."/>
            <person name="Kumar D."/>
            <person name="Tunlid A."/>
            <person name="Ahren D."/>
        </authorList>
    </citation>
    <scope>NUCLEOTIDE SEQUENCE [LARGE SCALE GENOMIC DNA]</scope>
    <source>
        <strain evidence="2 3">CBS 200.50</strain>
    </source>
</reference>